<dbReference type="InterPro" id="IPR007695">
    <property type="entry name" value="DNA_mismatch_repair_MutS-lik_N"/>
</dbReference>
<dbReference type="InterPro" id="IPR016151">
    <property type="entry name" value="DNA_mismatch_repair_MutS_N"/>
</dbReference>
<evidence type="ECO:0000256" key="1">
    <source>
        <dbReference type="SAM" id="Coils"/>
    </source>
</evidence>
<dbReference type="SUPFAM" id="SSF55271">
    <property type="entry name" value="DNA repair protein MutS, domain I"/>
    <property type="match status" value="2"/>
</dbReference>
<feature type="region of interest" description="Disordered" evidence="2">
    <location>
        <begin position="280"/>
        <end position="400"/>
    </location>
</feature>
<feature type="region of interest" description="Disordered" evidence="2">
    <location>
        <begin position="909"/>
        <end position="942"/>
    </location>
</feature>
<evidence type="ECO:0000313" key="4">
    <source>
        <dbReference type="EMBL" id="GLB30954.1"/>
    </source>
</evidence>
<feature type="compositionally biased region" description="Polar residues" evidence="2">
    <location>
        <begin position="323"/>
        <end position="334"/>
    </location>
</feature>
<feature type="compositionally biased region" description="Basic and acidic residues" evidence="2">
    <location>
        <begin position="369"/>
        <end position="379"/>
    </location>
</feature>
<keyword evidence="1" id="KW-0175">Coiled coil</keyword>
<dbReference type="Gene3D" id="3.40.1170.10">
    <property type="entry name" value="DNA repair protein MutS, domain I"/>
    <property type="match status" value="1"/>
</dbReference>
<feature type="compositionally biased region" description="Polar residues" evidence="2">
    <location>
        <begin position="385"/>
        <end position="400"/>
    </location>
</feature>
<organism evidence="4 5">
    <name type="scientific">Lacrimispora amygdalina</name>
    <dbReference type="NCBI Taxonomy" id="253257"/>
    <lineage>
        <taxon>Bacteria</taxon>
        <taxon>Bacillati</taxon>
        <taxon>Bacillota</taxon>
        <taxon>Clostridia</taxon>
        <taxon>Lachnospirales</taxon>
        <taxon>Lachnospiraceae</taxon>
        <taxon>Lacrimispora</taxon>
    </lineage>
</organism>
<dbReference type="EMBL" id="BRPJ01000051">
    <property type="protein sequence ID" value="GLB30954.1"/>
    <property type="molecule type" value="Genomic_DNA"/>
</dbReference>
<proteinExistence type="predicted"/>
<comment type="caution">
    <text evidence="4">The sequence shown here is derived from an EMBL/GenBank/DDBJ whole genome shotgun (WGS) entry which is preliminary data.</text>
</comment>
<name>A0ABQ5M7M7_9FIRM</name>
<dbReference type="InterPro" id="IPR029063">
    <property type="entry name" value="SAM-dependent_MTases_sf"/>
</dbReference>
<gene>
    <name evidence="4" type="ORF">LAD12857_28770</name>
</gene>
<feature type="compositionally biased region" description="Basic and acidic residues" evidence="2">
    <location>
        <begin position="280"/>
        <end position="303"/>
    </location>
</feature>
<evidence type="ECO:0000313" key="5">
    <source>
        <dbReference type="Proteomes" id="UP001419084"/>
    </source>
</evidence>
<dbReference type="SUPFAM" id="SSF53335">
    <property type="entry name" value="S-adenosyl-L-methionine-dependent methyltransferases"/>
    <property type="match status" value="1"/>
</dbReference>
<evidence type="ECO:0000256" key="2">
    <source>
        <dbReference type="SAM" id="MobiDB-lite"/>
    </source>
</evidence>
<dbReference type="Pfam" id="PF01624">
    <property type="entry name" value="MutS_I"/>
    <property type="match status" value="1"/>
</dbReference>
<sequence length="1458" mass="165398">MSRLNEVTALFYDTKSDVLDSIGNWQDYLTTASRLYKYSFDDQLMIYAQKPDATACANMEIWNKKMNRWVRRGSKGIALIRQNQGGKPRLEYVFDVADTSEVRGAKKPYLWEMNEEYHQDVLKQLTSLYGDITQDSFAESLMEFAERAVGEHYREFLHDLNYDLEDSFLEGLDELNVDVAFRKAVTASVQFMVLTRSGIDAREYLDDEDFRGINQFNTDAVLSHLGNAINIVSNEMLLAIGAVVRESERTLFSKALDNKQKVDYNKNIEFITLKCESDDLREEKENGKQGELHSERGLSHSELTDDGLGRFAGHSGQVRTDEGNTPQGTPQGYLQPNAARRQSMAAFGGSRPDGQVTGRTYDVGNDAGTGRDRGTESERPASLGAESQQYQAASGGSNQRTADLRKINQISLFPSIEQQIENIAVAKADEQSSAFSFAQNSFYDDEAISFDVVDKILATGSDERNTLSLIAGFMAFNTDIKENAEYLKNQYHRGGKGFDIDGERYSLWFDENGVQIARGRETYNARNKITLSWEQTAERIRNLLEKGEFTTPDKLAASKEVYQKYVADYLCYMYRDKEDNYHNAKLDEIEKTGSFPDYSQNALQFLQDKEKLSSVMQGLYEMEQDFIKDKDATMRLTFHTPTEIIGMAKDLQNEPVIFPSKENFQPIVPTFVTEDELNAIYATKYRKGNFQTSRIDTYAFFKQGHTAKEKADYLKNSFGWSGSGYQNTSINFSAKGVDYSRGGMMKPYARVIENWGQVAKRVDKLIAENRYISKEELDYIPTYEKQIIARKIYSFYSYAPSDVERPFTLNEDRFSSNEKPVKEIAEQLYDSEFVDNLLGQMEYVLSNTLSDERGFDTMQTAYNDLKDFQNGDYSIFNKQEYTIKPEEIDEDEPPEDTDDIGNIAKKLERKRKSAHKEDNSGQLTLDLVGGYSSEKTKEDTPVAMEQKAYTPLTLHQVGDFYELYGSDANIGAKELDLMLLYKTINGEKVDMVGFPKHSLEHYKSVLRVKGFDFIEDNELVENVVVEEVGNQLANEKMEELLANESTIKEYLSQKSDHPYQIVGIQSGSLLLFYGDDAEVVAPALGRKVIEREIPFVGNTKVTGGYADDFKTAAEKLKEKGINFCFIGEENGDYSTITEHFAKDYIPLGMELTIEGRDFVIDSVNYDFGNVSLRDASFQNGVGFPIFRSESVEYVRYFVEQKQAELQEQNISISEPSYNVGDKYTTDFGGKQNITITAIDDTYVHYTFDDLEQEPVPMPKNVFEKYIGTNIKVQQTEPQENINFDFDGGSLEDTPLTMTVKEQPKEIEDTSPKLNFKITNDDLGVGTSKEKFARNIEAIKTLKSLETESRRATAEEQEILSRYIGWGGLSEAFDDSKDNWHSEYTQLKDLLTADEYSMARASTLNAHYTSPTVIRAMYKALGNMNIPNGNILEPAMGTGNFFGMLPQSMANSNDEVSPV</sequence>
<evidence type="ECO:0000259" key="3">
    <source>
        <dbReference type="Pfam" id="PF01624"/>
    </source>
</evidence>
<keyword evidence="5" id="KW-1185">Reference proteome</keyword>
<feature type="domain" description="DNA mismatch repair protein MutS-like N-terminal" evidence="3">
    <location>
        <begin position="944"/>
        <end position="1006"/>
    </location>
</feature>
<feature type="coiled-coil region" evidence="1">
    <location>
        <begin position="1334"/>
        <end position="1361"/>
    </location>
</feature>
<protein>
    <recommendedName>
        <fullName evidence="3">DNA mismatch repair protein MutS-like N-terminal domain-containing protein</fullName>
    </recommendedName>
</protein>
<dbReference type="Proteomes" id="UP001419084">
    <property type="component" value="Unassembled WGS sequence"/>
</dbReference>
<reference evidence="4 5" key="1">
    <citation type="journal article" date="2024" name="Int. J. Syst. Evol. Microbiol.">
        <title>Lacrimispora brassicae sp. nov. isolated from fermented cabbage, and proposal of Clostridium indicum Gundawar et al. 2019 and Clostridium methoxybenzovorans Mechichi et al. 1999 as heterotypic synonyms of Lacrimispora amygdalina (Parshina et al. 2003) Haas and Blanchard 2020 and Lacrimispora indolis (McClung and McCoy 1957) Haas and Blanchard 2020, respectively.</title>
        <authorList>
            <person name="Kobayashi H."/>
            <person name="Tanizawa Y."/>
            <person name="Sakamoto M."/>
            <person name="Ohkuma M."/>
            <person name="Tohno M."/>
        </authorList>
    </citation>
    <scope>NUCLEOTIDE SEQUENCE [LARGE SCALE GENOMIC DNA]</scope>
    <source>
        <strain evidence="4 5">DSM 12857</strain>
    </source>
</reference>
<accession>A0ABQ5M7M7</accession>